<feature type="region of interest" description="Disordered" evidence="1">
    <location>
        <begin position="1"/>
        <end position="61"/>
    </location>
</feature>
<accession>A0A1Y5RA53</accession>
<reference evidence="2 3" key="1">
    <citation type="submission" date="2017-03" db="EMBL/GenBank/DDBJ databases">
        <authorList>
            <person name="Afonso C.L."/>
            <person name="Miller P.J."/>
            <person name="Scott M.A."/>
            <person name="Spackman E."/>
            <person name="Goraichik I."/>
            <person name="Dimitrov K.M."/>
            <person name="Suarez D.L."/>
            <person name="Swayne D.E."/>
        </authorList>
    </citation>
    <scope>NUCLEOTIDE SEQUENCE [LARGE SCALE GENOMIC DNA]</scope>
    <source>
        <strain evidence="2 3">CECT 8287</strain>
    </source>
</reference>
<evidence type="ECO:0000313" key="3">
    <source>
        <dbReference type="Proteomes" id="UP000193827"/>
    </source>
</evidence>
<dbReference type="Proteomes" id="UP000193827">
    <property type="component" value="Unassembled WGS sequence"/>
</dbReference>
<proteinExistence type="predicted"/>
<dbReference type="AlphaFoldDB" id="A0A1Y5RA53"/>
<protein>
    <submittedName>
        <fullName evidence="2">Uncharacterized protein</fullName>
    </submittedName>
</protein>
<name>A0A1Y5RA53_9RHOB</name>
<keyword evidence="3" id="KW-1185">Reference proteome</keyword>
<evidence type="ECO:0000256" key="1">
    <source>
        <dbReference type="SAM" id="MobiDB-lite"/>
    </source>
</evidence>
<gene>
    <name evidence="2" type="ORF">PEL8287_00074</name>
</gene>
<evidence type="ECO:0000313" key="2">
    <source>
        <dbReference type="EMBL" id="SLN09666.1"/>
    </source>
</evidence>
<sequence>MRRYAEEGSARAARGRCEGHPSAMKRNDRTCRAVAKAPAPWGGGAGAARASRANTQQAGLL</sequence>
<organism evidence="2 3">
    <name type="scientific">Roseovarius litorisediminis</name>
    <dbReference type="NCBI Taxonomy" id="1312363"/>
    <lineage>
        <taxon>Bacteria</taxon>
        <taxon>Pseudomonadati</taxon>
        <taxon>Pseudomonadota</taxon>
        <taxon>Alphaproteobacteria</taxon>
        <taxon>Rhodobacterales</taxon>
        <taxon>Roseobacteraceae</taxon>
        <taxon>Roseovarius</taxon>
    </lineage>
</organism>
<dbReference type="EMBL" id="FWFL01000001">
    <property type="protein sequence ID" value="SLN09666.1"/>
    <property type="molecule type" value="Genomic_DNA"/>
</dbReference>
<feature type="compositionally biased region" description="Basic and acidic residues" evidence="1">
    <location>
        <begin position="1"/>
        <end position="31"/>
    </location>
</feature>